<dbReference type="Gene3D" id="3.30.9.10">
    <property type="entry name" value="D-Amino Acid Oxidase, subunit A, domain 2"/>
    <property type="match status" value="1"/>
</dbReference>
<evidence type="ECO:0000259" key="7">
    <source>
        <dbReference type="Pfam" id="PF01266"/>
    </source>
</evidence>
<reference evidence="9 10" key="2">
    <citation type="submission" date="2019-01" db="EMBL/GenBank/DDBJ databases">
        <title>Tautonia sociabilis, a novel thermotolerant planctomycete of Isosphaeraceae family, isolated from a 4000 m deep subterranean habitat.</title>
        <authorList>
            <person name="Kovaleva O.L."/>
            <person name="Elcheninov A.G."/>
            <person name="Van Heerden E."/>
            <person name="Toshchakov S.V."/>
            <person name="Novikov A."/>
            <person name="Bonch-Osmolovskaya E.A."/>
            <person name="Kublanov I.V."/>
        </authorList>
    </citation>
    <scope>NUCLEOTIDE SEQUENCE [LARGE SCALE GENOMIC DNA]</scope>
    <source>
        <strain evidence="9 10">GM2012</strain>
    </source>
</reference>
<evidence type="ECO:0000259" key="8">
    <source>
        <dbReference type="Pfam" id="PF16901"/>
    </source>
</evidence>
<dbReference type="Pfam" id="PF01266">
    <property type="entry name" value="DAO"/>
    <property type="match status" value="1"/>
</dbReference>
<evidence type="ECO:0000256" key="5">
    <source>
        <dbReference type="ARBA" id="ARBA00022827"/>
    </source>
</evidence>
<dbReference type="GO" id="GO:0046168">
    <property type="term" value="P:glycerol-3-phosphate catabolic process"/>
    <property type="evidence" value="ECO:0007669"/>
    <property type="project" value="TreeGrafter"/>
</dbReference>
<dbReference type="InterPro" id="IPR006076">
    <property type="entry name" value="FAD-dep_OxRdtase"/>
</dbReference>
<dbReference type="InterPro" id="IPR036188">
    <property type="entry name" value="FAD/NAD-bd_sf"/>
</dbReference>
<accession>A0A432MCY1</accession>
<gene>
    <name evidence="9" type="ORF">TsocGM_23645</name>
</gene>
<keyword evidence="3" id="KW-0285">Flavoprotein</keyword>
<comment type="cofactor">
    <cofactor evidence="1">
        <name>FAD</name>
        <dbReference type="ChEBI" id="CHEBI:57692"/>
    </cofactor>
</comment>
<evidence type="ECO:0000256" key="1">
    <source>
        <dbReference type="ARBA" id="ARBA00001974"/>
    </source>
</evidence>
<dbReference type="PROSITE" id="PS00978">
    <property type="entry name" value="FAD_G3PDH_2"/>
    <property type="match status" value="1"/>
</dbReference>
<dbReference type="Gene3D" id="3.50.50.60">
    <property type="entry name" value="FAD/NAD(P)-binding domain"/>
    <property type="match status" value="1"/>
</dbReference>
<comment type="similarity">
    <text evidence="2">Belongs to the FAD-dependent glycerol-3-phosphate dehydrogenase family.</text>
</comment>
<dbReference type="RefSeq" id="WP_126727928.1">
    <property type="nucleotide sequence ID" value="NZ_RYZH01000073.1"/>
</dbReference>
<dbReference type="PANTHER" id="PTHR11985:SF35">
    <property type="entry name" value="ANAEROBIC GLYCEROL-3-PHOSPHATE DEHYDROGENASE SUBUNIT A"/>
    <property type="match status" value="1"/>
</dbReference>
<protein>
    <submittedName>
        <fullName evidence="9">Glycerol-3-phosphate dehydrogenase/oxidase</fullName>
    </submittedName>
</protein>
<dbReference type="Gene3D" id="1.10.8.870">
    <property type="entry name" value="Alpha-glycerophosphate oxidase, cap domain"/>
    <property type="match status" value="1"/>
</dbReference>
<dbReference type="GO" id="GO:0004368">
    <property type="term" value="F:glycerol-3-phosphate dehydrogenase (quinone) activity"/>
    <property type="evidence" value="ECO:0007669"/>
    <property type="project" value="InterPro"/>
</dbReference>
<evidence type="ECO:0000256" key="6">
    <source>
        <dbReference type="ARBA" id="ARBA00023002"/>
    </source>
</evidence>
<keyword evidence="5" id="KW-0274">FAD</keyword>
<sequence>MDRAQMIDRLSDPAGRWDVLVIGGGATGLGVAVDSAARGYRTALVERLDFGQGTSSRSTKLVHGGVRYLRQGNVFLVVEALRERATLLRLAPHLVSPLRFVVPSYSWWEGPYYGAGLKAYDLLAGRRGLEPSRWLSAREAAEALPTIRTEGLRGGVRYVDGLFDDARLLVALARTAAGLGATVVNYVRVDRLLKGEGGRVEGVAATDVEASRALTIRAKVVVNATGPFSDDLRREDDPGSRPIISPSRGSHVVLPRRFLPGDSALMIPRTPDGRVLFAIPWHDRVVLGTTDSPVDLVPIEPRPTAREVDFLLETAAGYLAEPPALGDVRSCFAGIRPLVRSGEGRNTARLSRDHHLEVSPSGLVTICGGKWTTYRKMAEVAVSRAAEVAGLPRLPCPTADLPIQGHREGTPADDPMAVYGSDAEAVVSLSRERPGLADRLHPALPIIGAEVAWAARREMARTVEDVLCRRTRAAFLDAEAAEEMAPAVASLLAAELGRDPSWEEEQVAGFRQAASAYRPDRA</sequence>
<dbReference type="PANTHER" id="PTHR11985">
    <property type="entry name" value="GLYCEROL-3-PHOSPHATE DEHYDROGENASE"/>
    <property type="match status" value="1"/>
</dbReference>
<feature type="domain" description="Alpha-glycerophosphate oxidase C-terminal" evidence="8">
    <location>
        <begin position="415"/>
        <end position="500"/>
    </location>
</feature>
<dbReference type="Pfam" id="PF16901">
    <property type="entry name" value="DAO_C"/>
    <property type="match status" value="1"/>
</dbReference>
<dbReference type="GO" id="GO:0006071">
    <property type="term" value="P:glycerol metabolic process"/>
    <property type="evidence" value="ECO:0007669"/>
    <property type="project" value="UniProtKB-KW"/>
</dbReference>
<keyword evidence="6" id="KW-0560">Oxidoreductase</keyword>
<evidence type="ECO:0000313" key="9">
    <source>
        <dbReference type="EMBL" id="RUL82313.1"/>
    </source>
</evidence>
<keyword evidence="4" id="KW-0319">Glycerol metabolism</keyword>
<dbReference type="EMBL" id="RYZH01000073">
    <property type="protein sequence ID" value="RUL82313.1"/>
    <property type="molecule type" value="Genomic_DNA"/>
</dbReference>
<dbReference type="SUPFAM" id="SSF51905">
    <property type="entry name" value="FAD/NAD(P)-binding domain"/>
    <property type="match status" value="1"/>
</dbReference>
<dbReference type="PRINTS" id="PR01001">
    <property type="entry name" value="FADG3PDH"/>
</dbReference>
<comment type="caution">
    <text evidence="9">The sequence shown here is derived from an EMBL/GenBank/DDBJ whole genome shotgun (WGS) entry which is preliminary data.</text>
</comment>
<proteinExistence type="inferred from homology"/>
<dbReference type="InterPro" id="IPR031656">
    <property type="entry name" value="DAO_C"/>
</dbReference>
<feature type="domain" description="FAD dependent oxidoreductase" evidence="7">
    <location>
        <begin position="18"/>
        <end position="374"/>
    </location>
</feature>
<dbReference type="InterPro" id="IPR000447">
    <property type="entry name" value="G3P_DH_FAD-dep"/>
</dbReference>
<evidence type="ECO:0000256" key="2">
    <source>
        <dbReference type="ARBA" id="ARBA00007330"/>
    </source>
</evidence>
<dbReference type="OrthoDB" id="9766796at2"/>
<keyword evidence="10" id="KW-1185">Reference proteome</keyword>
<dbReference type="AlphaFoldDB" id="A0A432MCY1"/>
<evidence type="ECO:0000256" key="3">
    <source>
        <dbReference type="ARBA" id="ARBA00022630"/>
    </source>
</evidence>
<evidence type="ECO:0000313" key="10">
    <source>
        <dbReference type="Proteomes" id="UP000280296"/>
    </source>
</evidence>
<organism evidence="9 10">
    <name type="scientific">Tautonia sociabilis</name>
    <dbReference type="NCBI Taxonomy" id="2080755"/>
    <lineage>
        <taxon>Bacteria</taxon>
        <taxon>Pseudomonadati</taxon>
        <taxon>Planctomycetota</taxon>
        <taxon>Planctomycetia</taxon>
        <taxon>Isosphaerales</taxon>
        <taxon>Isosphaeraceae</taxon>
        <taxon>Tautonia</taxon>
    </lineage>
</organism>
<dbReference type="InterPro" id="IPR038299">
    <property type="entry name" value="DAO_C_sf"/>
</dbReference>
<reference evidence="9 10" key="1">
    <citation type="submission" date="2018-12" db="EMBL/GenBank/DDBJ databases">
        <authorList>
            <person name="Toschakov S.V."/>
        </authorList>
    </citation>
    <scope>NUCLEOTIDE SEQUENCE [LARGE SCALE GENOMIC DNA]</scope>
    <source>
        <strain evidence="9 10">GM2012</strain>
    </source>
</reference>
<dbReference type="Proteomes" id="UP000280296">
    <property type="component" value="Unassembled WGS sequence"/>
</dbReference>
<name>A0A432MCY1_9BACT</name>
<evidence type="ECO:0000256" key="4">
    <source>
        <dbReference type="ARBA" id="ARBA00022798"/>
    </source>
</evidence>